<dbReference type="Pfam" id="PF16403">
    <property type="entry name" value="Bact_surface_Ig-like"/>
    <property type="match status" value="1"/>
</dbReference>
<dbReference type="Gene3D" id="2.60.40.10">
    <property type="entry name" value="Immunoglobulins"/>
    <property type="match status" value="1"/>
</dbReference>
<dbReference type="SUPFAM" id="SSF63446">
    <property type="entry name" value="Type I dockerin domain"/>
    <property type="match status" value="1"/>
</dbReference>
<gene>
    <name evidence="2" type="ORF">JHL18_25000</name>
</gene>
<name>A0ABS1EWY9_9CLOT</name>
<dbReference type="Gene3D" id="1.10.1330.10">
    <property type="entry name" value="Dockerin domain"/>
    <property type="match status" value="1"/>
</dbReference>
<dbReference type="RefSeq" id="WP_200274431.1">
    <property type="nucleotide sequence ID" value="NZ_JAENHN010000071.1"/>
</dbReference>
<dbReference type="EMBL" id="JAENHN010000071">
    <property type="protein sequence ID" value="MBK1813868.1"/>
    <property type="molecule type" value="Genomic_DNA"/>
</dbReference>
<proteinExistence type="predicted"/>
<dbReference type="PROSITE" id="PS00018">
    <property type="entry name" value="EF_HAND_1"/>
    <property type="match status" value="2"/>
</dbReference>
<sequence length="688" mass="76561">MGKRFFSTLLVLIFFISAVNFKVVFAASDVTPPTINGMTWTGTDLHVGDKLEVEIDASDLESGIATGDYQTSIYIEHSKTYISKGEMLQYDEANKMLKATFTITSDMQSGEWQLSFVCLKDKANNIKYFHRSDFNKQYKINVIGATSDITPPTIKDMSWTGTDLKVGDKLEVEIDASDEESGIATGDYQTSIYIEHSKTYISKGEMLEYDEVSKTLKATFTITSDMQSGEWQLSFVCLKDKANNIKYFHRSDFNKEYKINIIGETSDITPPTIKDMSWTGTDLKVGDKLEVTIDASDLESGIATGDYQTGIYIEHSKTYISKGEILQYDEANKMLKATFTITSNMQSGEWILSFVCLKDNANNIRYFHRSDFNQQYKINVLSVFSGTDNSSIVKGTTFNPLDGVKAESTYEGDFTDKITYSGSVDTSSEGIYLIKYEANGKNGDVYRDYRWITVVNDVHYDENGQLDGSYFNGDVPINISNVANSSSIDITKDGSQYSLGTSNVISEEGVYNLSFDGNSSNNIVNSALSYKAINSTTLTSTQSGDSSGKKGIKIIVDKTKPTILNTMPKAINEGVKLQAKDFLTAQDNSGKLEYSFVSEPKWTNLGDQIVNVKAKDFAGNYVTSGVKLKIVDRCDMDKSGTVDMVDMATVAQNYEHNTKDYKDKYIGDFNNDGVVDIFDIVTLSKRLK</sequence>
<dbReference type="InterPro" id="IPR013783">
    <property type="entry name" value="Ig-like_fold"/>
</dbReference>
<evidence type="ECO:0000259" key="1">
    <source>
        <dbReference type="Pfam" id="PF16403"/>
    </source>
</evidence>
<protein>
    <submittedName>
        <fullName evidence="2">DUF5011 domain-containing protein</fullName>
    </submittedName>
</protein>
<dbReference type="InterPro" id="IPR036439">
    <property type="entry name" value="Dockerin_dom_sf"/>
</dbReference>
<dbReference type="Proteomes" id="UP000596739">
    <property type="component" value="Unassembled WGS sequence"/>
</dbReference>
<keyword evidence="3" id="KW-1185">Reference proteome</keyword>
<reference evidence="3" key="1">
    <citation type="submission" date="2021-01" db="EMBL/GenBank/DDBJ databases">
        <title>Genome public.</title>
        <authorList>
            <person name="Liu C."/>
            <person name="Sun Q."/>
        </authorList>
    </citation>
    <scope>NUCLEOTIDE SEQUENCE [LARGE SCALE GENOMIC DNA]</scope>
    <source>
        <strain evidence="3">YIM B02505</strain>
    </source>
</reference>
<feature type="domain" description="Pesticidal crystal protein Cry22Aa Ig-like" evidence="1">
    <location>
        <begin position="385"/>
        <end position="454"/>
    </location>
</feature>
<dbReference type="InterPro" id="IPR018247">
    <property type="entry name" value="EF_Hand_1_Ca_BS"/>
</dbReference>
<comment type="caution">
    <text evidence="2">The sequence shown here is derived from an EMBL/GenBank/DDBJ whole genome shotgun (WGS) entry which is preliminary data.</text>
</comment>
<accession>A0ABS1EWY9</accession>
<evidence type="ECO:0000313" key="2">
    <source>
        <dbReference type="EMBL" id="MBK1813868.1"/>
    </source>
</evidence>
<dbReference type="InterPro" id="IPR032179">
    <property type="entry name" value="Cry22Aa_Ig-like"/>
</dbReference>
<organism evidence="2 3">
    <name type="scientific">Clostridium yunnanense</name>
    <dbReference type="NCBI Taxonomy" id="2800325"/>
    <lineage>
        <taxon>Bacteria</taxon>
        <taxon>Bacillati</taxon>
        <taxon>Bacillota</taxon>
        <taxon>Clostridia</taxon>
        <taxon>Eubacteriales</taxon>
        <taxon>Clostridiaceae</taxon>
        <taxon>Clostridium</taxon>
    </lineage>
</organism>
<evidence type="ECO:0000313" key="3">
    <source>
        <dbReference type="Proteomes" id="UP000596739"/>
    </source>
</evidence>